<dbReference type="RefSeq" id="WP_209642002.1">
    <property type="nucleotide sequence ID" value="NZ_JAGINW010000001.1"/>
</dbReference>
<proteinExistence type="predicted"/>
<comment type="caution">
    <text evidence="2">The sequence shown here is derived from an EMBL/GenBank/DDBJ whole genome shotgun (WGS) entry which is preliminary data.</text>
</comment>
<organism evidence="2 3">
    <name type="scientific">Kibdelosporangium banguiense</name>
    <dbReference type="NCBI Taxonomy" id="1365924"/>
    <lineage>
        <taxon>Bacteria</taxon>
        <taxon>Bacillati</taxon>
        <taxon>Actinomycetota</taxon>
        <taxon>Actinomycetes</taxon>
        <taxon>Pseudonocardiales</taxon>
        <taxon>Pseudonocardiaceae</taxon>
        <taxon>Kibdelosporangium</taxon>
    </lineage>
</organism>
<name>A0ABS4TK22_9PSEU</name>
<dbReference type="EMBL" id="JAGINW010000001">
    <property type="protein sequence ID" value="MBP2324711.1"/>
    <property type="molecule type" value="Genomic_DNA"/>
</dbReference>
<sequence length="80" mass="9132">MTRSLDHDPNGLLGVRTRRDGFSSGTGAMPTTQQALLVPCHHKRRPPQPDHRQVRSRAKARRLLRTQRAQDLIKKHSYVA</sequence>
<feature type="region of interest" description="Disordered" evidence="1">
    <location>
        <begin position="1"/>
        <end position="33"/>
    </location>
</feature>
<feature type="compositionally biased region" description="Polar residues" evidence="1">
    <location>
        <begin position="23"/>
        <end position="33"/>
    </location>
</feature>
<accession>A0ABS4TK22</accession>
<evidence type="ECO:0000313" key="3">
    <source>
        <dbReference type="Proteomes" id="UP001519332"/>
    </source>
</evidence>
<evidence type="ECO:0000313" key="2">
    <source>
        <dbReference type="EMBL" id="MBP2324711.1"/>
    </source>
</evidence>
<protein>
    <submittedName>
        <fullName evidence="2">Uncharacterized protein</fullName>
    </submittedName>
</protein>
<dbReference type="Proteomes" id="UP001519332">
    <property type="component" value="Unassembled WGS sequence"/>
</dbReference>
<evidence type="ECO:0000256" key="1">
    <source>
        <dbReference type="SAM" id="MobiDB-lite"/>
    </source>
</evidence>
<reference evidence="2 3" key="1">
    <citation type="submission" date="2021-03" db="EMBL/GenBank/DDBJ databases">
        <title>Sequencing the genomes of 1000 actinobacteria strains.</title>
        <authorList>
            <person name="Klenk H.-P."/>
        </authorList>
    </citation>
    <scope>NUCLEOTIDE SEQUENCE [LARGE SCALE GENOMIC DNA]</scope>
    <source>
        <strain evidence="2 3">DSM 46670</strain>
    </source>
</reference>
<keyword evidence="3" id="KW-1185">Reference proteome</keyword>
<gene>
    <name evidence="2" type="ORF">JOF56_005096</name>
</gene>